<comment type="function">
    <text evidence="9">Sterol O-acyltransferase that catalyzes the formation of stery esters.</text>
</comment>
<evidence type="ECO:0000256" key="10">
    <source>
        <dbReference type="SAM" id="MobiDB-lite"/>
    </source>
</evidence>
<feature type="compositionally biased region" description="Polar residues" evidence="10">
    <location>
        <begin position="42"/>
        <end position="54"/>
    </location>
</feature>
<evidence type="ECO:0000256" key="2">
    <source>
        <dbReference type="ARBA" id="ARBA00009010"/>
    </source>
</evidence>
<evidence type="ECO:0000256" key="9">
    <source>
        <dbReference type="ARBA" id="ARBA00023568"/>
    </source>
</evidence>
<keyword evidence="7 11" id="KW-0472">Membrane</keyword>
<keyword evidence="5" id="KW-0256">Endoplasmic reticulum</keyword>
<feature type="transmembrane region" description="Helical" evidence="11">
    <location>
        <begin position="333"/>
        <end position="353"/>
    </location>
</feature>
<evidence type="ECO:0000256" key="11">
    <source>
        <dbReference type="SAM" id="Phobius"/>
    </source>
</evidence>
<feature type="transmembrane region" description="Helical" evidence="11">
    <location>
        <begin position="584"/>
        <end position="606"/>
    </location>
</feature>
<comment type="subcellular location">
    <subcellularLocation>
        <location evidence="1">Endoplasmic reticulum membrane</location>
        <topology evidence="1">Multi-pass membrane protein</topology>
    </subcellularLocation>
</comment>
<evidence type="ECO:0000256" key="8">
    <source>
        <dbReference type="ARBA" id="ARBA00023315"/>
    </source>
</evidence>
<feature type="transmembrane region" description="Helical" evidence="11">
    <location>
        <begin position="289"/>
        <end position="309"/>
    </location>
</feature>
<feature type="compositionally biased region" description="Basic residues" evidence="10">
    <location>
        <begin position="244"/>
        <end position="262"/>
    </location>
</feature>
<evidence type="ECO:0000256" key="5">
    <source>
        <dbReference type="ARBA" id="ARBA00022824"/>
    </source>
</evidence>
<accession>A0ABP0BJE4</accession>
<dbReference type="Proteomes" id="UP001642405">
    <property type="component" value="Unassembled WGS sequence"/>
</dbReference>
<dbReference type="EMBL" id="CAWUHB010000018">
    <property type="protein sequence ID" value="CAK7219641.1"/>
    <property type="molecule type" value="Genomic_DNA"/>
</dbReference>
<dbReference type="Pfam" id="PF03062">
    <property type="entry name" value="MBOAT"/>
    <property type="match status" value="1"/>
</dbReference>
<keyword evidence="3 12" id="KW-0808">Transferase</keyword>
<keyword evidence="8 12" id="KW-0012">Acyltransferase</keyword>
<keyword evidence="4 11" id="KW-0812">Transmembrane</keyword>
<evidence type="ECO:0000313" key="12">
    <source>
        <dbReference type="EMBL" id="CAK7219641.1"/>
    </source>
</evidence>
<dbReference type="EC" id="2.3.1.26" evidence="12"/>
<dbReference type="PANTHER" id="PTHR10408">
    <property type="entry name" value="STEROL O-ACYLTRANSFERASE"/>
    <property type="match status" value="1"/>
</dbReference>
<comment type="caution">
    <text evidence="12">The sequence shown here is derived from an EMBL/GenBank/DDBJ whole genome shotgun (WGS) entry which is preliminary data.</text>
</comment>
<evidence type="ECO:0000256" key="4">
    <source>
        <dbReference type="ARBA" id="ARBA00022692"/>
    </source>
</evidence>
<protein>
    <submittedName>
        <fullName evidence="12">Sterol O-acyltransferase 2 (Sterol-ester synthase 2)</fullName>
        <ecNumber evidence="12">2.3.1.26</ecNumber>
    </submittedName>
</protein>
<dbReference type="InterPro" id="IPR004299">
    <property type="entry name" value="MBOAT_fam"/>
</dbReference>
<gene>
    <name evidence="12" type="primary">ARE2</name>
    <name evidence="12" type="ORF">SCUCBS95973_003886</name>
</gene>
<evidence type="ECO:0000256" key="6">
    <source>
        <dbReference type="ARBA" id="ARBA00022989"/>
    </source>
</evidence>
<proteinExistence type="inferred from homology"/>
<sequence>MAPNDLGPEEEAGASITAAQQQQQLLRPRALHGVFSHGGEGNASSGASFTTSDSASEEDYDELTSRPAEAMVLRQRRKGQTSLRKEVQQDGDTDDVSEATQRKTTLPLPPLKSPTGQFLTPAVGLSQASPSSRTERGGRKLSATVIFEEKGRTHGTPISSATTAVSSAASIDGEAVGQKDVPAHSFIVSIDDPKLAEILRADLENMREDLEEKWRPPLQAPSEADESVAGEVPVTGVVVSGETKRRHGSSSTRPRHKSKKRRGRFSDFVFTRGFSAFDRQNTDAANSPFHGFFTLFWISVFVFVIKIGAENWRKTGSPLGTNEIMANMVRHEVVVMLLSDGVLCALTGVSWLIQRIVFDGRLMEWDGAGWIVQNMWQTLYVAGFIGWTQLRDWPWSHTVFFVLHGLVMLMKQHSYAFYNGYLCSTYKRRAALQSRLEELHHIKLDTCGDEQDVAWASGRSASDAALASAARRAAIVDGAKKPSSQDAAAASTVNPEALDKVVEALQSGQPLDLNQARVFERILHWEVDGLTEELRGKSTRPDKAYPHNLTFTNHYEYIVLPTLVYELEYPRSETINWRYAAEKLVAVFGIIFVMIMISQAFMYPVVMRTVAMKEAGMPLAERFKEFPWMLSDLIFPFMMEYLLTWYLIWETILNFLAEITYFADRSFYSAWWNSVTWDEFARDWNRPVHLFLLRHVYHSSISAMKVNKHTATLITFFLSACVHELVMWCIFKKLRGYLLFLQMCQLPLVRLSRTKWMRNRQTLGNIMFWAGIFMGPTILCSLYLIL</sequence>
<keyword evidence="13" id="KW-1185">Reference proteome</keyword>
<feature type="compositionally biased region" description="Low complexity" evidence="10">
    <location>
        <begin position="229"/>
        <end position="241"/>
    </location>
</feature>
<feature type="region of interest" description="Disordered" evidence="10">
    <location>
        <begin position="212"/>
        <end position="262"/>
    </location>
</feature>
<feature type="transmembrane region" description="Helical" evidence="11">
    <location>
        <begin position="626"/>
        <end position="648"/>
    </location>
</feature>
<comment type="similarity">
    <text evidence="2">Belongs to the membrane-bound acyltransferase family. Sterol o-acyltransferase subfamily.</text>
</comment>
<evidence type="ECO:0000256" key="1">
    <source>
        <dbReference type="ARBA" id="ARBA00004477"/>
    </source>
</evidence>
<organism evidence="12 13">
    <name type="scientific">Sporothrix curviconia</name>
    <dbReference type="NCBI Taxonomy" id="1260050"/>
    <lineage>
        <taxon>Eukaryota</taxon>
        <taxon>Fungi</taxon>
        <taxon>Dikarya</taxon>
        <taxon>Ascomycota</taxon>
        <taxon>Pezizomycotina</taxon>
        <taxon>Sordariomycetes</taxon>
        <taxon>Sordariomycetidae</taxon>
        <taxon>Ophiostomatales</taxon>
        <taxon>Ophiostomataceae</taxon>
        <taxon>Sporothrix</taxon>
    </lineage>
</organism>
<feature type="region of interest" description="Disordered" evidence="10">
    <location>
        <begin position="1"/>
        <end position="139"/>
    </location>
</feature>
<dbReference type="GO" id="GO:0004772">
    <property type="term" value="F:sterol O-acyltransferase activity"/>
    <property type="evidence" value="ECO:0007669"/>
    <property type="project" value="UniProtKB-EC"/>
</dbReference>
<dbReference type="PANTHER" id="PTHR10408:SF23">
    <property type="entry name" value="STEROL O-ACYLTRANSFERASE 1-RELATED"/>
    <property type="match status" value="1"/>
</dbReference>
<feature type="transmembrane region" description="Helical" evidence="11">
    <location>
        <begin position="763"/>
        <end position="785"/>
    </location>
</feature>
<reference evidence="12 13" key="1">
    <citation type="submission" date="2024-01" db="EMBL/GenBank/DDBJ databases">
        <authorList>
            <person name="Allen C."/>
            <person name="Tagirdzhanova G."/>
        </authorList>
    </citation>
    <scope>NUCLEOTIDE SEQUENCE [LARGE SCALE GENOMIC DNA]</scope>
</reference>
<keyword evidence="6 11" id="KW-1133">Transmembrane helix</keyword>
<evidence type="ECO:0000256" key="3">
    <source>
        <dbReference type="ARBA" id="ARBA00022679"/>
    </source>
</evidence>
<dbReference type="InterPro" id="IPR014371">
    <property type="entry name" value="Oat_ACAT_DAG_ARE"/>
</dbReference>
<evidence type="ECO:0000256" key="7">
    <source>
        <dbReference type="ARBA" id="ARBA00023136"/>
    </source>
</evidence>
<evidence type="ECO:0000313" key="13">
    <source>
        <dbReference type="Proteomes" id="UP001642405"/>
    </source>
</evidence>
<name>A0ABP0BJE4_9PEZI</name>